<dbReference type="InterPro" id="IPR027417">
    <property type="entry name" value="P-loop_NTPase"/>
</dbReference>
<dbReference type="GO" id="GO:0016301">
    <property type="term" value="F:kinase activity"/>
    <property type="evidence" value="ECO:0007669"/>
    <property type="project" value="UniProtKB-KW"/>
</dbReference>
<evidence type="ECO:0000313" key="2">
    <source>
        <dbReference type="EMBL" id="THG27783.1"/>
    </source>
</evidence>
<dbReference type="PANTHER" id="PTHR37816:SF1">
    <property type="entry name" value="TOXIN"/>
    <property type="match status" value="1"/>
</dbReference>
<evidence type="ECO:0000313" key="4">
    <source>
        <dbReference type="Proteomes" id="UP000306798"/>
    </source>
</evidence>
<gene>
    <name evidence="1" type="ORF">D7V89_00580</name>
    <name evidence="2" type="ORF">E5991_01320</name>
</gene>
<dbReference type="AlphaFoldDB" id="A0A3A9ANL9"/>
<dbReference type="Proteomes" id="UP000306798">
    <property type="component" value="Unassembled WGS sequence"/>
</dbReference>
<organism evidence="2 4">
    <name type="scientific">Bifidobacterium pseudolongum</name>
    <dbReference type="NCBI Taxonomy" id="1694"/>
    <lineage>
        <taxon>Bacteria</taxon>
        <taxon>Bacillati</taxon>
        <taxon>Actinomycetota</taxon>
        <taxon>Actinomycetes</taxon>
        <taxon>Bifidobacteriales</taxon>
        <taxon>Bifidobacteriaceae</taxon>
        <taxon>Bifidobacterium</taxon>
    </lineage>
</organism>
<dbReference type="Proteomes" id="UP000273889">
    <property type="component" value="Unassembled WGS sequence"/>
</dbReference>
<dbReference type="EMBL" id="RAYV01000001">
    <property type="protein sequence ID" value="RKI88896.1"/>
    <property type="molecule type" value="Genomic_DNA"/>
</dbReference>
<protein>
    <submittedName>
        <fullName evidence="2">Adenylate kinase</fullName>
    </submittedName>
</protein>
<reference evidence="1 3" key="1">
    <citation type="submission" date="2018-09" db="EMBL/GenBank/DDBJ databases">
        <title>Murine metabolic-syndrome-specific gut microbial biobank.</title>
        <authorList>
            <person name="Liu C."/>
        </authorList>
    </citation>
    <scope>NUCLEOTIDE SEQUENCE [LARGE SCALE GENOMIC DNA]</scope>
    <source>
        <strain evidence="1 3">WYJ21-P61</strain>
    </source>
</reference>
<dbReference type="RefSeq" id="WP_120358887.1">
    <property type="nucleotide sequence ID" value="NZ_JBCLSL010000002.1"/>
</dbReference>
<sequence length="194" mass="22768">MRRVLVIGCPGAGKSTFARRLRDATGLPLYYLDMLWHKPDRTTITREEFDIRLQMILEQDEWIIDGNFARTLPIRLAYCDTVFFLDFPTGVCLEGVERRIGIKHEDMPWVEHEFDEEFRRYIIGFPTRRRPQMIAALDEAAAHHDVRIRTFTSREELTQTLADIPSGFETGDGKEHGWRVHHVASMRHTGRHYE</sequence>
<name>A0A3A9ANL9_9BIFI</name>
<dbReference type="PANTHER" id="PTHR37816">
    <property type="entry name" value="YALI0E33011P"/>
    <property type="match status" value="1"/>
</dbReference>
<reference evidence="2 4" key="2">
    <citation type="submission" date="2019-04" db="EMBL/GenBank/DDBJ databases">
        <title>Microbes associate with the intestines of laboratory mice.</title>
        <authorList>
            <person name="Navarre W."/>
            <person name="Wong E."/>
            <person name="Huang K.C."/>
            <person name="Tropini C."/>
            <person name="Ng K."/>
            <person name="Yu B."/>
        </authorList>
    </citation>
    <scope>NUCLEOTIDE SEQUENCE [LARGE SCALE GENOMIC DNA]</scope>
    <source>
        <strain evidence="2 4">NM87_A27A</strain>
    </source>
</reference>
<comment type="caution">
    <text evidence="2">The sequence shown here is derived from an EMBL/GenBank/DDBJ whole genome shotgun (WGS) entry which is preliminary data.</text>
</comment>
<evidence type="ECO:0000313" key="3">
    <source>
        <dbReference type="Proteomes" id="UP000273889"/>
    </source>
</evidence>
<dbReference type="InterPro" id="IPR052922">
    <property type="entry name" value="Cytidylate_Kinase-2"/>
</dbReference>
<keyword evidence="2" id="KW-0418">Kinase</keyword>
<keyword evidence="2" id="KW-0808">Transferase</keyword>
<dbReference type="EMBL" id="SSTF01000002">
    <property type="protein sequence ID" value="THG27783.1"/>
    <property type="molecule type" value="Genomic_DNA"/>
</dbReference>
<proteinExistence type="predicted"/>
<dbReference type="SUPFAM" id="SSF52540">
    <property type="entry name" value="P-loop containing nucleoside triphosphate hydrolases"/>
    <property type="match status" value="1"/>
</dbReference>
<dbReference type="Gene3D" id="3.40.50.300">
    <property type="entry name" value="P-loop containing nucleotide triphosphate hydrolases"/>
    <property type="match status" value="1"/>
</dbReference>
<evidence type="ECO:0000313" key="1">
    <source>
        <dbReference type="EMBL" id="RKI88896.1"/>
    </source>
</evidence>
<accession>A0A3A9ANL9</accession>